<evidence type="ECO:0000256" key="7">
    <source>
        <dbReference type="ARBA" id="ARBA00022801"/>
    </source>
</evidence>
<dbReference type="InterPro" id="IPR010979">
    <property type="entry name" value="Ribosomal_uS13-like_H2TH"/>
</dbReference>
<comment type="caution">
    <text evidence="19">The sequence shown here is derived from an EMBL/GenBank/DDBJ whole genome shotgun (WGS) entry which is preliminary data.</text>
</comment>
<dbReference type="InterPro" id="IPR012319">
    <property type="entry name" value="FPG_cat"/>
</dbReference>
<accession>A0ABT4AFS9</accession>
<dbReference type="InterPro" id="IPR015886">
    <property type="entry name" value="H2TH_FPG"/>
</dbReference>
<dbReference type="Gene3D" id="1.10.8.50">
    <property type="match status" value="1"/>
</dbReference>
<comment type="catalytic activity">
    <reaction evidence="14">
        <text>2'-deoxyribonucleotide-(2'-deoxyribose 5'-phosphate)-2'-deoxyribonucleotide-DNA = a 3'-end 2'-deoxyribonucleotide-(2,3-dehydro-2,3-deoxyribose 5'-phosphate)-DNA + a 5'-end 5'-phospho-2'-deoxyribonucleoside-DNA + H(+)</text>
        <dbReference type="Rhea" id="RHEA:66592"/>
        <dbReference type="Rhea" id="RHEA-COMP:13180"/>
        <dbReference type="Rhea" id="RHEA-COMP:16897"/>
        <dbReference type="Rhea" id="RHEA-COMP:17067"/>
        <dbReference type="ChEBI" id="CHEBI:15378"/>
        <dbReference type="ChEBI" id="CHEBI:136412"/>
        <dbReference type="ChEBI" id="CHEBI:157695"/>
        <dbReference type="ChEBI" id="CHEBI:167181"/>
        <dbReference type="EC" id="4.2.99.18"/>
    </reaction>
</comment>
<comment type="cofactor">
    <cofactor evidence="1">
        <name>Zn(2+)</name>
        <dbReference type="ChEBI" id="CHEBI:29105"/>
    </cofactor>
</comment>
<protein>
    <recommendedName>
        <fullName evidence="3">DNA-(apurinic or apyrimidinic site) lyase</fullName>
        <ecNumber evidence="3">4.2.99.18</ecNumber>
    </recommendedName>
</protein>
<dbReference type="SMART" id="SM01232">
    <property type="entry name" value="H2TH"/>
    <property type="match status" value="1"/>
</dbReference>
<dbReference type="PROSITE" id="PS51068">
    <property type="entry name" value="FPG_CAT"/>
    <property type="match status" value="1"/>
</dbReference>
<dbReference type="RefSeq" id="WP_267538461.1">
    <property type="nucleotide sequence ID" value="NZ_JAPNKA010000001.1"/>
</dbReference>
<keyword evidence="10" id="KW-0234">DNA repair</keyword>
<evidence type="ECO:0000256" key="6">
    <source>
        <dbReference type="ARBA" id="ARBA00022771"/>
    </source>
</evidence>
<dbReference type="PROSITE" id="PS51066">
    <property type="entry name" value="ZF_FPG_2"/>
    <property type="match status" value="1"/>
</dbReference>
<dbReference type="InterPro" id="IPR015887">
    <property type="entry name" value="DNA_glyclase_Znf_dom_DNA_BS"/>
</dbReference>
<evidence type="ECO:0000256" key="15">
    <source>
        <dbReference type="PROSITE-ProRule" id="PRU00391"/>
    </source>
</evidence>
<dbReference type="Proteomes" id="UP001207654">
    <property type="component" value="Unassembled WGS sequence"/>
</dbReference>
<dbReference type="PROSITE" id="PS01242">
    <property type="entry name" value="ZF_FPG_1"/>
    <property type="match status" value="1"/>
</dbReference>
<evidence type="ECO:0000256" key="8">
    <source>
        <dbReference type="ARBA" id="ARBA00022833"/>
    </source>
</evidence>
<dbReference type="EC" id="4.2.99.18" evidence="3"/>
<keyword evidence="9" id="KW-0238">DNA-binding</keyword>
<keyword evidence="12" id="KW-0511">Multifunctional enzyme</keyword>
<evidence type="ECO:0000256" key="16">
    <source>
        <dbReference type="SAM" id="MobiDB-lite"/>
    </source>
</evidence>
<evidence type="ECO:0000256" key="12">
    <source>
        <dbReference type="ARBA" id="ARBA00023268"/>
    </source>
</evidence>
<evidence type="ECO:0000313" key="20">
    <source>
        <dbReference type="Proteomes" id="UP001207654"/>
    </source>
</evidence>
<evidence type="ECO:0000256" key="11">
    <source>
        <dbReference type="ARBA" id="ARBA00023239"/>
    </source>
</evidence>
<dbReference type="InterPro" id="IPR010663">
    <property type="entry name" value="Znf_FPG/IleRS"/>
</dbReference>
<evidence type="ECO:0000256" key="2">
    <source>
        <dbReference type="ARBA" id="ARBA00009409"/>
    </source>
</evidence>
<evidence type="ECO:0000256" key="5">
    <source>
        <dbReference type="ARBA" id="ARBA00022763"/>
    </source>
</evidence>
<evidence type="ECO:0000256" key="10">
    <source>
        <dbReference type="ARBA" id="ARBA00023204"/>
    </source>
</evidence>
<evidence type="ECO:0000256" key="14">
    <source>
        <dbReference type="ARBA" id="ARBA00044632"/>
    </source>
</evidence>
<keyword evidence="4" id="KW-0479">Metal-binding</keyword>
<keyword evidence="7" id="KW-0378">Hydrolase</keyword>
<gene>
    <name evidence="19" type="ORF">OV287_35450</name>
</gene>
<evidence type="ECO:0000256" key="1">
    <source>
        <dbReference type="ARBA" id="ARBA00001947"/>
    </source>
</evidence>
<evidence type="ECO:0000259" key="17">
    <source>
        <dbReference type="PROSITE" id="PS51066"/>
    </source>
</evidence>
<organism evidence="19 20">
    <name type="scientific">Archangium lansingense</name>
    <dbReference type="NCBI Taxonomy" id="2995310"/>
    <lineage>
        <taxon>Bacteria</taxon>
        <taxon>Pseudomonadati</taxon>
        <taxon>Myxococcota</taxon>
        <taxon>Myxococcia</taxon>
        <taxon>Myxococcales</taxon>
        <taxon>Cystobacterineae</taxon>
        <taxon>Archangiaceae</taxon>
        <taxon>Archangium</taxon>
    </lineage>
</organism>
<keyword evidence="6 15" id="KW-0863">Zinc-finger</keyword>
<dbReference type="SUPFAM" id="SSF57716">
    <property type="entry name" value="Glucocorticoid receptor-like (DNA-binding domain)"/>
    <property type="match status" value="1"/>
</dbReference>
<feature type="domain" description="FPG-type" evidence="17">
    <location>
        <begin position="230"/>
        <end position="264"/>
    </location>
</feature>
<name>A0ABT4AFS9_9BACT</name>
<proteinExistence type="inferred from homology"/>
<evidence type="ECO:0000256" key="4">
    <source>
        <dbReference type="ARBA" id="ARBA00022723"/>
    </source>
</evidence>
<dbReference type="Pfam" id="PF06827">
    <property type="entry name" value="zf-FPG_IleRS"/>
    <property type="match status" value="1"/>
</dbReference>
<dbReference type="SMART" id="SM00898">
    <property type="entry name" value="Fapy_DNA_glyco"/>
    <property type="match status" value="1"/>
</dbReference>
<feature type="region of interest" description="Disordered" evidence="16">
    <location>
        <begin position="266"/>
        <end position="285"/>
    </location>
</feature>
<sequence length="285" mass="31312">MPEGNIIHRIARIHGQWLVGRSFIADSPQGRFSADARLLSGRTLVSVDAHGKHLFHHFEGGVRLHIHLGLFGNLKHFRSRAPPPSSACRLRRSSPQASLHLAGPQACELLSPEDEATLRSRLGQDPLRPDASPSRAFEALRRGRIPLAAALLDQERIAGVGNILRAEALFLAHLPPLRPASELSLVDFERLWEALRLLMEDAARDGRIVAPHAPPAPWETPGKRREDRFSVYERGGQPCPRCASPISRVELAGRGLFFCPGCQTPGARGRPARRPRAAPSGRARP</sequence>
<dbReference type="Gene3D" id="3.20.190.10">
    <property type="entry name" value="MutM-like, N-terminal"/>
    <property type="match status" value="1"/>
</dbReference>
<dbReference type="SUPFAM" id="SSF46946">
    <property type="entry name" value="S13-like H2TH domain"/>
    <property type="match status" value="1"/>
</dbReference>
<keyword evidence="20" id="KW-1185">Reference proteome</keyword>
<evidence type="ECO:0000256" key="3">
    <source>
        <dbReference type="ARBA" id="ARBA00012720"/>
    </source>
</evidence>
<dbReference type="InterPro" id="IPR035937">
    <property type="entry name" value="FPG_N"/>
</dbReference>
<keyword evidence="5" id="KW-0227">DNA damage</keyword>
<evidence type="ECO:0000313" key="19">
    <source>
        <dbReference type="EMBL" id="MCY1079764.1"/>
    </source>
</evidence>
<keyword evidence="13" id="KW-0326">Glycosidase</keyword>
<dbReference type="Pfam" id="PF01149">
    <property type="entry name" value="Fapy_DNA_glyco"/>
    <property type="match status" value="1"/>
</dbReference>
<dbReference type="PANTHER" id="PTHR42697:SF1">
    <property type="entry name" value="ENDONUCLEASE 8"/>
    <property type="match status" value="1"/>
</dbReference>
<evidence type="ECO:0000259" key="18">
    <source>
        <dbReference type="PROSITE" id="PS51068"/>
    </source>
</evidence>
<comment type="similarity">
    <text evidence="2">Belongs to the FPG family.</text>
</comment>
<feature type="domain" description="Formamidopyrimidine-DNA glycosylase catalytic" evidence="18">
    <location>
        <begin position="2"/>
        <end position="99"/>
    </location>
</feature>
<dbReference type="EMBL" id="JAPNKA010000001">
    <property type="protein sequence ID" value="MCY1079764.1"/>
    <property type="molecule type" value="Genomic_DNA"/>
</dbReference>
<evidence type="ECO:0000256" key="9">
    <source>
        <dbReference type="ARBA" id="ARBA00023125"/>
    </source>
</evidence>
<evidence type="ECO:0000256" key="13">
    <source>
        <dbReference type="ARBA" id="ARBA00023295"/>
    </source>
</evidence>
<keyword evidence="11" id="KW-0456">Lyase</keyword>
<keyword evidence="8" id="KW-0862">Zinc</keyword>
<dbReference type="PANTHER" id="PTHR42697">
    <property type="entry name" value="ENDONUCLEASE 8"/>
    <property type="match status" value="1"/>
</dbReference>
<dbReference type="InterPro" id="IPR000214">
    <property type="entry name" value="Znf_DNA_glyclase/AP_lyase"/>
</dbReference>
<dbReference type="SUPFAM" id="SSF81624">
    <property type="entry name" value="N-terminal domain of MutM-like DNA repair proteins"/>
    <property type="match status" value="1"/>
</dbReference>
<reference evidence="19 20" key="1">
    <citation type="submission" date="2022-11" db="EMBL/GenBank/DDBJ databases">
        <title>Minimal conservation of predation-associated metabolite biosynthetic gene clusters underscores biosynthetic potential of Myxococcota including descriptions for ten novel species: Archangium lansinium sp. nov., Myxococcus landrumus sp. nov., Nannocystis bai.</title>
        <authorList>
            <person name="Ahearne A."/>
            <person name="Stevens C."/>
            <person name="Phillips K."/>
        </authorList>
    </citation>
    <scope>NUCLEOTIDE SEQUENCE [LARGE SCALE GENOMIC DNA]</scope>
    <source>
        <strain evidence="19 20">MIWBW</strain>
    </source>
</reference>
<dbReference type="Pfam" id="PF06831">
    <property type="entry name" value="H2TH"/>
    <property type="match status" value="1"/>
</dbReference>